<dbReference type="Pfam" id="PF07799">
    <property type="entry name" value="DUF1643"/>
    <property type="match status" value="1"/>
</dbReference>
<protein>
    <recommendedName>
        <fullName evidence="3">DUF1643 domain-containing protein</fullName>
    </recommendedName>
</protein>
<evidence type="ECO:0000313" key="1">
    <source>
        <dbReference type="EMBL" id="SFS42482.1"/>
    </source>
</evidence>
<dbReference type="Proteomes" id="UP000198788">
    <property type="component" value="Unassembled WGS sequence"/>
</dbReference>
<dbReference type="STRING" id="871741.SAMN05192570_1186"/>
<reference evidence="2" key="1">
    <citation type="submission" date="2016-10" db="EMBL/GenBank/DDBJ databases">
        <authorList>
            <person name="Varghese N."/>
            <person name="Submissions S."/>
        </authorList>
    </citation>
    <scope>NUCLEOTIDE SEQUENCE [LARGE SCALE GENOMIC DNA]</scope>
    <source>
        <strain evidence="2">CGMCC 1.10683</strain>
    </source>
</reference>
<sequence length="163" mass="18110">MNAVFSPCGLYRYRLERDLGRAGPTVAMIGVNPSIANDDRNDQTIRKDIGFGERHGWGRLIKGNLFALVSTDIKGLRRLETGRDPVNDDHLRQIMADADIVVACWGPPAKVPSHLRGRWRTVAAISDAVGRPLHCLGITKDGHPRHTLTTGYAVPLTLWERPR</sequence>
<name>A0A1I6PQI0_9CAUL</name>
<dbReference type="EMBL" id="FOZV01000002">
    <property type="protein sequence ID" value="SFS42482.1"/>
    <property type="molecule type" value="Genomic_DNA"/>
</dbReference>
<accession>A0A1I6PQI0</accession>
<evidence type="ECO:0008006" key="3">
    <source>
        <dbReference type="Google" id="ProtNLM"/>
    </source>
</evidence>
<gene>
    <name evidence="1" type="ORF">SAMN05192570_1186</name>
</gene>
<organism evidence="1 2">
    <name type="scientific">Brevundimonas viscosa</name>
    <dbReference type="NCBI Taxonomy" id="871741"/>
    <lineage>
        <taxon>Bacteria</taxon>
        <taxon>Pseudomonadati</taxon>
        <taxon>Pseudomonadota</taxon>
        <taxon>Alphaproteobacteria</taxon>
        <taxon>Caulobacterales</taxon>
        <taxon>Caulobacteraceae</taxon>
        <taxon>Brevundimonas</taxon>
    </lineage>
</organism>
<dbReference type="InterPro" id="IPR012441">
    <property type="entry name" value="DUF1643"/>
</dbReference>
<evidence type="ECO:0000313" key="2">
    <source>
        <dbReference type="Proteomes" id="UP000198788"/>
    </source>
</evidence>
<dbReference type="AlphaFoldDB" id="A0A1I6PQI0"/>
<dbReference type="RefSeq" id="WP_092307775.1">
    <property type="nucleotide sequence ID" value="NZ_FOZV01000002.1"/>
</dbReference>
<proteinExistence type="predicted"/>
<dbReference type="OrthoDB" id="9807577at2"/>
<keyword evidence="2" id="KW-1185">Reference proteome</keyword>